<comment type="catalytic activity">
    <reaction evidence="2">
        <text>beta-D-GlcNAc-(1-&gt;4)-Mur2Ac(oyl-L-Ala-gamma-D-Glu-L-Lys-D-Ala-D-Ala)-di-trans,octa-cis-undecaprenyl diphosphate + L-glutamine + ATP + H2O = beta-D-GlcNAc-(1-&gt;4)-Mur2Ac(oyl-L-Ala-D-isoglutaminyl-L-Lys-D-Ala-D-Ala)-di-trans,octa-cis-undecaprenyl diphosphate + L-glutamate + ADP + phosphate + H(+)</text>
        <dbReference type="Rhea" id="RHEA:57928"/>
        <dbReference type="ChEBI" id="CHEBI:15377"/>
        <dbReference type="ChEBI" id="CHEBI:15378"/>
        <dbReference type="ChEBI" id="CHEBI:29985"/>
        <dbReference type="ChEBI" id="CHEBI:30616"/>
        <dbReference type="ChEBI" id="CHEBI:43474"/>
        <dbReference type="ChEBI" id="CHEBI:58359"/>
        <dbReference type="ChEBI" id="CHEBI:60033"/>
        <dbReference type="ChEBI" id="CHEBI:62233"/>
        <dbReference type="ChEBI" id="CHEBI:456216"/>
        <dbReference type="EC" id="6.3.5.13"/>
    </reaction>
</comment>
<dbReference type="PANTHER" id="PTHR21343">
    <property type="entry name" value="DETHIOBIOTIN SYNTHETASE"/>
    <property type="match status" value="1"/>
</dbReference>
<keyword evidence="2" id="KW-0378">Hydrolase</keyword>
<keyword evidence="2" id="KW-0573">Peptidoglycan synthesis</keyword>
<gene>
    <name evidence="2" type="primary">gatD</name>
    <name evidence="4" type="ORF">A3D25_03550</name>
</gene>
<keyword evidence="2" id="KW-0436">Ligase</keyword>
<dbReference type="SUPFAM" id="SSF52317">
    <property type="entry name" value="Class I glutamine amidotransferase-like"/>
    <property type="match status" value="1"/>
</dbReference>
<dbReference type="InterPro" id="IPR029062">
    <property type="entry name" value="Class_I_gatase-like"/>
</dbReference>
<dbReference type="InterPro" id="IPR033949">
    <property type="entry name" value="CobQ_GATase1"/>
</dbReference>
<dbReference type="EC" id="6.3.5.13" evidence="2"/>
<accession>A0A1F5KG01</accession>
<evidence type="ECO:0000313" key="5">
    <source>
        <dbReference type="Proteomes" id="UP000177328"/>
    </source>
</evidence>
<comment type="similarity">
    <text evidence="2">Belongs to the CobB/CobQ family. GatD subfamily.</text>
</comment>
<evidence type="ECO:0000259" key="3">
    <source>
        <dbReference type="Pfam" id="PF07685"/>
    </source>
</evidence>
<dbReference type="CDD" id="cd01750">
    <property type="entry name" value="GATase1_CobQ"/>
    <property type="match status" value="1"/>
</dbReference>
<keyword evidence="2" id="KW-0961">Cell wall biogenesis/degradation</keyword>
<dbReference type="EC" id="3.5.1.2" evidence="2"/>
<feature type="active site" description="Nucleophile" evidence="2">
    <location>
        <position position="95"/>
    </location>
</feature>
<comment type="subunit">
    <text evidence="2">Forms a heterodimer with MurT.</text>
</comment>
<dbReference type="GO" id="GO:0016740">
    <property type="term" value="F:transferase activity"/>
    <property type="evidence" value="ECO:0007669"/>
    <property type="project" value="UniProtKB-KW"/>
</dbReference>
<dbReference type="GO" id="GO:0008360">
    <property type="term" value="P:regulation of cell shape"/>
    <property type="evidence" value="ECO:0007669"/>
    <property type="project" value="UniProtKB-KW"/>
</dbReference>
<evidence type="ECO:0000256" key="2">
    <source>
        <dbReference type="HAMAP-Rule" id="MF_02213"/>
    </source>
</evidence>
<dbReference type="GO" id="GO:0140282">
    <property type="term" value="F:carbon-nitrogen ligase activity on lipid II"/>
    <property type="evidence" value="ECO:0007669"/>
    <property type="project" value="UniProtKB-UniRule"/>
</dbReference>
<organism evidence="4 5">
    <name type="scientific">Candidatus Daviesbacteria bacterium RIFCSPHIGHO2_02_FULL_43_12</name>
    <dbReference type="NCBI Taxonomy" id="1797776"/>
    <lineage>
        <taxon>Bacteria</taxon>
        <taxon>Candidatus Daviesiibacteriota</taxon>
    </lineage>
</organism>
<dbReference type="EMBL" id="MFDD01000015">
    <property type="protein sequence ID" value="OGE39774.1"/>
    <property type="molecule type" value="Genomic_DNA"/>
</dbReference>
<protein>
    <recommendedName>
        <fullName evidence="2">Lipid II isoglutaminyl synthase (glutamine-hydrolyzing) subunit GatD</fullName>
        <ecNumber evidence="2">6.3.5.13</ecNumber>
    </recommendedName>
    <alternativeName>
        <fullName evidence="2">Lipid II isoglutaminyl synthase glutaminase subunit</fullName>
        <ecNumber evidence="2">3.5.1.2</ecNumber>
    </alternativeName>
</protein>
<dbReference type="GO" id="GO:0071555">
    <property type="term" value="P:cell wall organization"/>
    <property type="evidence" value="ECO:0007669"/>
    <property type="project" value="UniProtKB-KW"/>
</dbReference>
<proteinExistence type="inferred from homology"/>
<dbReference type="InterPro" id="IPR043702">
    <property type="entry name" value="Lipid_II_synth_GatD"/>
</dbReference>
<dbReference type="Pfam" id="PF07685">
    <property type="entry name" value="GATase_3"/>
    <property type="match status" value="1"/>
</dbReference>
<keyword evidence="4" id="KW-0808">Transferase</keyword>
<feature type="active site" evidence="2">
    <location>
        <position position="191"/>
    </location>
</feature>
<feature type="domain" description="CobB/CobQ-like glutamine amidotransferase" evidence="3">
    <location>
        <begin position="5"/>
        <end position="198"/>
    </location>
</feature>
<dbReference type="PANTHER" id="PTHR21343:SF9">
    <property type="entry name" value="LIPID II ISOGLUTAMINYL SYNTHASE (GLUTAMINE-HYDROLYZING) SUBUNIT GATD"/>
    <property type="match status" value="1"/>
</dbReference>
<dbReference type="PROSITE" id="PS51274">
    <property type="entry name" value="GATASE_COBBQ"/>
    <property type="match status" value="1"/>
</dbReference>
<sequence>MKLIVGHLYGDCMNTYGDNGNILTLKKRAEWRGISMVVKNVSLGDKIKPGEFDLFFFGGGQDESQISVARDLESSGKGKILKIEVERGVPVLSICGGYQLLGDYYQPHQGPKLPGAGIFPAFTKASFDRMIGNLVISTQFGDLVGFENHSGKTYLKKGALPLGTVSVGFGNNGEDKLEGCIYKNAIGCYMHGSLLPKNTHLADWLLKTALDIRYKKDHSLDPLDDELETKAHQTAIDLFS</sequence>
<dbReference type="UniPathway" id="UPA00219"/>
<name>A0A1F5KG01_9BACT</name>
<comment type="pathway">
    <text evidence="2">Cell wall biogenesis; peptidoglycan biosynthesis.</text>
</comment>
<dbReference type="Gene3D" id="3.40.50.880">
    <property type="match status" value="1"/>
</dbReference>
<keyword evidence="2" id="KW-0133">Cell shape</keyword>
<dbReference type="GO" id="GO:0004359">
    <property type="term" value="F:glutaminase activity"/>
    <property type="evidence" value="ECO:0007669"/>
    <property type="project" value="UniProtKB-UniRule"/>
</dbReference>
<comment type="catalytic activity">
    <reaction evidence="2">
        <text>L-glutamine + H2O = L-glutamate + NH4(+)</text>
        <dbReference type="Rhea" id="RHEA:15889"/>
        <dbReference type="ChEBI" id="CHEBI:15377"/>
        <dbReference type="ChEBI" id="CHEBI:28938"/>
        <dbReference type="ChEBI" id="CHEBI:29985"/>
        <dbReference type="ChEBI" id="CHEBI:58359"/>
        <dbReference type="EC" id="3.5.1.2"/>
    </reaction>
</comment>
<dbReference type="Proteomes" id="UP000177328">
    <property type="component" value="Unassembled WGS sequence"/>
</dbReference>
<dbReference type="GO" id="GO:0009252">
    <property type="term" value="P:peptidoglycan biosynthetic process"/>
    <property type="evidence" value="ECO:0007669"/>
    <property type="project" value="UniProtKB-UniRule"/>
</dbReference>
<evidence type="ECO:0000256" key="1">
    <source>
        <dbReference type="ARBA" id="ARBA00022962"/>
    </source>
</evidence>
<comment type="function">
    <text evidence="2">The lipid II isoglutaminyl synthase complex catalyzes the formation of alpha-D-isoglutamine in the cell wall lipid II stem peptide. The GatD subunit catalyzes the hydrolysis of glutamine to glutamate and ammonia. The resulting ammonia molecule is channeled to the active site of MurT.</text>
</comment>
<dbReference type="GO" id="GO:0009236">
    <property type="term" value="P:cobalamin biosynthetic process"/>
    <property type="evidence" value="ECO:0007669"/>
    <property type="project" value="InterPro"/>
</dbReference>
<dbReference type="InterPro" id="IPR011698">
    <property type="entry name" value="GATase_3"/>
</dbReference>
<evidence type="ECO:0000313" key="4">
    <source>
        <dbReference type="EMBL" id="OGE39774.1"/>
    </source>
</evidence>
<dbReference type="AlphaFoldDB" id="A0A1F5KG01"/>
<comment type="caution">
    <text evidence="4">The sequence shown here is derived from an EMBL/GenBank/DDBJ whole genome shotgun (WGS) entry which is preliminary data.</text>
</comment>
<feature type="binding site" evidence="2">
    <location>
        <position position="129"/>
    </location>
    <ligand>
        <name>substrate</name>
    </ligand>
</feature>
<dbReference type="HAMAP" id="MF_02213">
    <property type="entry name" value="Lipid_II_synth_GatD"/>
    <property type="match status" value="1"/>
</dbReference>
<reference evidence="4 5" key="1">
    <citation type="journal article" date="2016" name="Nat. Commun.">
        <title>Thousands of microbial genomes shed light on interconnected biogeochemical processes in an aquifer system.</title>
        <authorList>
            <person name="Anantharaman K."/>
            <person name="Brown C.T."/>
            <person name="Hug L.A."/>
            <person name="Sharon I."/>
            <person name="Castelle C.J."/>
            <person name="Probst A.J."/>
            <person name="Thomas B.C."/>
            <person name="Singh A."/>
            <person name="Wilkins M.J."/>
            <person name="Karaoz U."/>
            <person name="Brodie E.L."/>
            <person name="Williams K.H."/>
            <person name="Hubbard S.S."/>
            <person name="Banfield J.F."/>
        </authorList>
    </citation>
    <scope>NUCLEOTIDE SEQUENCE [LARGE SCALE GENOMIC DNA]</scope>
</reference>
<keyword evidence="1 2" id="KW-0315">Glutamine amidotransferase</keyword>